<dbReference type="Proteomes" id="UP001205311">
    <property type="component" value="Unassembled WGS sequence"/>
</dbReference>
<evidence type="ECO:0000256" key="1">
    <source>
        <dbReference type="SAM" id="MobiDB-lite"/>
    </source>
</evidence>
<dbReference type="EMBL" id="JAMTCP010000003">
    <property type="protein sequence ID" value="MCP2257187.1"/>
    <property type="molecule type" value="Genomic_DNA"/>
</dbReference>
<organism evidence="2 3">
    <name type="scientific">Streptoalloteichus tenebrarius (strain ATCC 17920 / DSM 40477 / JCM 4838 / CBS 697.72 / NBRC 16177 / NCIMB 11028 / NRRL B-12390 / A12253. 1 / ISP 5477)</name>
    <name type="common">Streptomyces tenebrarius</name>
    <dbReference type="NCBI Taxonomy" id="1933"/>
    <lineage>
        <taxon>Bacteria</taxon>
        <taxon>Bacillati</taxon>
        <taxon>Actinomycetota</taxon>
        <taxon>Actinomycetes</taxon>
        <taxon>Pseudonocardiales</taxon>
        <taxon>Pseudonocardiaceae</taxon>
        <taxon>Streptoalloteichus</taxon>
    </lineage>
</organism>
<keyword evidence="3" id="KW-1185">Reference proteome</keyword>
<feature type="region of interest" description="Disordered" evidence="1">
    <location>
        <begin position="1"/>
        <end position="56"/>
    </location>
</feature>
<feature type="compositionally biased region" description="Low complexity" evidence="1">
    <location>
        <begin position="108"/>
        <end position="125"/>
    </location>
</feature>
<evidence type="ECO:0000313" key="3">
    <source>
        <dbReference type="Proteomes" id="UP001205311"/>
    </source>
</evidence>
<comment type="caution">
    <text evidence="2">The sequence shown here is derived from an EMBL/GenBank/DDBJ whole genome shotgun (WGS) entry which is preliminary data.</text>
</comment>
<feature type="region of interest" description="Disordered" evidence="1">
    <location>
        <begin position="70"/>
        <end position="125"/>
    </location>
</feature>
<protein>
    <submittedName>
        <fullName evidence="2">Uncharacterized protein</fullName>
    </submittedName>
</protein>
<name>A0ABT1HNU8_STRSD</name>
<sequence>MTDLPFTDLPSRDSPGVRSGRSGSTFDGTSCIPHPERHRTRSGGHITRQNGSGTKDRRLNLIFRGERTKEAAGEGAHLRQWSSLSPATPATINTRHTIRPTEAGSPNATMPYTAAPIAPIPTHTA</sequence>
<proteinExistence type="predicted"/>
<accession>A0ABT1HNU8</accession>
<gene>
    <name evidence="2" type="ORF">LX15_000872</name>
</gene>
<reference evidence="2 3" key="1">
    <citation type="submission" date="2022-06" db="EMBL/GenBank/DDBJ databases">
        <title>Genomic Encyclopedia of Archaeal and Bacterial Type Strains, Phase II (KMG-II): from individual species to whole genera.</title>
        <authorList>
            <person name="Goeker M."/>
        </authorList>
    </citation>
    <scope>NUCLEOTIDE SEQUENCE [LARGE SCALE GENOMIC DNA]</scope>
    <source>
        <strain evidence="2 3">DSM 40477</strain>
    </source>
</reference>
<evidence type="ECO:0000313" key="2">
    <source>
        <dbReference type="EMBL" id="MCP2257187.1"/>
    </source>
</evidence>
<feature type="compositionally biased region" description="Polar residues" evidence="1">
    <location>
        <begin position="80"/>
        <end position="95"/>
    </location>
</feature>